<gene>
    <name evidence="3" type="ORF">ACFQZS_19150</name>
</gene>
<accession>A0ABW2Z2D8</accession>
<sequence length="462" mass="47706">MKRSLSNNLTCFLILAAILTGCKKTEEVPVAAQLITVPVLTEVTPTSVRLGGEIIVAGSPITSNGVCWSTTNANPTVNDSKAVLDSIVAAFRGKMTGLTPVTKYYARPYVVNKAGTFYGEVISFTTPSTTFKIDVAASTLAGSATGSFGYNDGPGTSALFSGPDAIVFNKTTGLLQVGDVINNTIRSISTVGNVRTITSTERGYTDGPLLNARFYGARGMAVDAAGNTYVADAGNNVIRKITAAGVVSTYAGSPTGDYGYVDSTDPLKAQFKNPRSVALDAAGNLYVADYGNNRIRKITTTGVVTTLAGDGVARYINSATDNITASFNGPIAVTVDALGNLYVADLNNYALRKVNTSTGATSTVAGGLNITAQLGSPVAITTDAQSNVYIVDKNGRVLELVTASKTLYTLAGKLGGVGFVNGTGADARFNAPGGIALDATGNAYVTDFNNNVIRKLAITVTP</sequence>
<reference evidence="4" key="1">
    <citation type="journal article" date="2019" name="Int. J. Syst. Evol. Microbiol.">
        <title>The Global Catalogue of Microorganisms (GCM) 10K type strain sequencing project: providing services to taxonomists for standard genome sequencing and annotation.</title>
        <authorList>
            <consortium name="The Broad Institute Genomics Platform"/>
            <consortium name="The Broad Institute Genome Sequencing Center for Infectious Disease"/>
            <person name="Wu L."/>
            <person name="Ma J."/>
        </authorList>
    </citation>
    <scope>NUCLEOTIDE SEQUENCE [LARGE SCALE GENOMIC DNA]</scope>
    <source>
        <strain evidence="4">CCUG 63418</strain>
    </source>
</reference>
<dbReference type="SUPFAM" id="SSF101898">
    <property type="entry name" value="NHL repeat"/>
    <property type="match status" value="1"/>
</dbReference>
<evidence type="ECO:0008006" key="5">
    <source>
        <dbReference type="Google" id="ProtNLM"/>
    </source>
</evidence>
<dbReference type="InterPro" id="IPR011042">
    <property type="entry name" value="6-blade_b-propeller_TolB-like"/>
</dbReference>
<protein>
    <recommendedName>
        <fullName evidence="5">NHL repeat-containing protein</fullName>
    </recommendedName>
</protein>
<evidence type="ECO:0000256" key="2">
    <source>
        <dbReference type="PROSITE-ProRule" id="PRU00504"/>
    </source>
</evidence>
<evidence type="ECO:0000256" key="1">
    <source>
        <dbReference type="ARBA" id="ARBA00022737"/>
    </source>
</evidence>
<evidence type="ECO:0000313" key="4">
    <source>
        <dbReference type="Proteomes" id="UP001596958"/>
    </source>
</evidence>
<name>A0ABW2Z2D8_9SPHI</name>
<dbReference type="EMBL" id="JBHTHU010000022">
    <property type="protein sequence ID" value="MFD0752280.1"/>
    <property type="molecule type" value="Genomic_DNA"/>
</dbReference>
<dbReference type="RefSeq" id="WP_377102650.1">
    <property type="nucleotide sequence ID" value="NZ_JBHTHU010000022.1"/>
</dbReference>
<evidence type="ECO:0000313" key="3">
    <source>
        <dbReference type="EMBL" id="MFD0752280.1"/>
    </source>
</evidence>
<dbReference type="PANTHER" id="PTHR13833:SF71">
    <property type="entry name" value="NHL DOMAIN-CONTAINING PROTEIN"/>
    <property type="match status" value="1"/>
</dbReference>
<dbReference type="PROSITE" id="PS51257">
    <property type="entry name" value="PROKAR_LIPOPROTEIN"/>
    <property type="match status" value="1"/>
</dbReference>
<keyword evidence="4" id="KW-1185">Reference proteome</keyword>
<feature type="repeat" description="NHL" evidence="2">
    <location>
        <begin position="261"/>
        <end position="301"/>
    </location>
</feature>
<dbReference type="Gene3D" id="2.120.10.30">
    <property type="entry name" value="TolB, C-terminal domain"/>
    <property type="match status" value="3"/>
</dbReference>
<proteinExistence type="predicted"/>
<comment type="caution">
    <text evidence="3">The sequence shown here is derived from an EMBL/GenBank/DDBJ whole genome shotgun (WGS) entry which is preliminary data.</text>
</comment>
<dbReference type="InterPro" id="IPR001258">
    <property type="entry name" value="NHL_repeat"/>
</dbReference>
<dbReference type="PROSITE" id="PS51125">
    <property type="entry name" value="NHL"/>
    <property type="match status" value="1"/>
</dbReference>
<keyword evidence="1" id="KW-0677">Repeat</keyword>
<dbReference type="PANTHER" id="PTHR13833">
    <property type="match status" value="1"/>
</dbReference>
<dbReference type="Pfam" id="PF01436">
    <property type="entry name" value="NHL"/>
    <property type="match status" value="1"/>
</dbReference>
<dbReference type="Proteomes" id="UP001596958">
    <property type="component" value="Unassembled WGS sequence"/>
</dbReference>
<organism evidence="3 4">
    <name type="scientific">Mucilaginibacter calamicampi</name>
    <dbReference type="NCBI Taxonomy" id="1302352"/>
    <lineage>
        <taxon>Bacteria</taxon>
        <taxon>Pseudomonadati</taxon>
        <taxon>Bacteroidota</taxon>
        <taxon>Sphingobacteriia</taxon>
        <taxon>Sphingobacteriales</taxon>
        <taxon>Sphingobacteriaceae</taxon>
        <taxon>Mucilaginibacter</taxon>
    </lineage>
</organism>